<keyword evidence="3" id="KW-0997">Cell inner membrane</keyword>
<evidence type="ECO:0000256" key="8">
    <source>
        <dbReference type="ARBA" id="ARBA00038408"/>
    </source>
</evidence>
<dbReference type="InterPro" id="IPR027304">
    <property type="entry name" value="Trigger_fact/SurA_dom_sf"/>
</dbReference>
<dbReference type="SUPFAM" id="SSF109998">
    <property type="entry name" value="Triger factor/SurA peptide-binding domain-like"/>
    <property type="match status" value="1"/>
</dbReference>
<dbReference type="InterPro" id="IPR046357">
    <property type="entry name" value="PPIase_dom_sf"/>
</dbReference>
<dbReference type="PANTHER" id="PTHR47529:SF1">
    <property type="entry name" value="PERIPLASMIC CHAPERONE PPID"/>
    <property type="match status" value="1"/>
</dbReference>
<dbReference type="InterPro" id="IPR000297">
    <property type="entry name" value="PPIase_PpiC"/>
</dbReference>
<dbReference type="InterPro" id="IPR023058">
    <property type="entry name" value="PPIase_PpiC_CS"/>
</dbReference>
<evidence type="ECO:0000256" key="6">
    <source>
        <dbReference type="ARBA" id="ARBA00023136"/>
    </source>
</evidence>
<evidence type="ECO:0000256" key="4">
    <source>
        <dbReference type="ARBA" id="ARBA00022692"/>
    </source>
</evidence>
<dbReference type="PROSITE" id="PS01096">
    <property type="entry name" value="PPIC_PPIASE_1"/>
    <property type="match status" value="1"/>
</dbReference>
<organism evidence="14 15">
    <name type="scientific">Thioalkalicoccus limnaeus</name>
    <dbReference type="NCBI Taxonomy" id="120681"/>
    <lineage>
        <taxon>Bacteria</taxon>
        <taxon>Pseudomonadati</taxon>
        <taxon>Pseudomonadota</taxon>
        <taxon>Gammaproteobacteria</taxon>
        <taxon>Chromatiales</taxon>
        <taxon>Chromatiaceae</taxon>
        <taxon>Thioalkalicoccus</taxon>
    </lineage>
</organism>
<evidence type="ECO:0000256" key="5">
    <source>
        <dbReference type="ARBA" id="ARBA00022989"/>
    </source>
</evidence>
<dbReference type="Proteomes" id="UP001564408">
    <property type="component" value="Unassembled WGS sequence"/>
</dbReference>
<evidence type="ECO:0000256" key="1">
    <source>
        <dbReference type="ARBA" id="ARBA00004382"/>
    </source>
</evidence>
<evidence type="ECO:0000256" key="12">
    <source>
        <dbReference type="SAM" id="Phobius"/>
    </source>
</evidence>
<dbReference type="PANTHER" id="PTHR47529">
    <property type="entry name" value="PEPTIDYL-PROLYL CIS-TRANS ISOMERASE D"/>
    <property type="match status" value="1"/>
</dbReference>
<dbReference type="InterPro" id="IPR052029">
    <property type="entry name" value="PpiD_chaperone"/>
</dbReference>
<evidence type="ECO:0000259" key="13">
    <source>
        <dbReference type="PROSITE" id="PS50198"/>
    </source>
</evidence>
<dbReference type="SUPFAM" id="SSF54534">
    <property type="entry name" value="FKBP-like"/>
    <property type="match status" value="1"/>
</dbReference>
<comment type="subcellular location">
    <subcellularLocation>
        <location evidence="1">Cell inner membrane</location>
        <topology evidence="1">Single-pass type II membrane protein</topology>
        <orientation evidence="1">Periplasmic side</orientation>
    </subcellularLocation>
</comment>
<keyword evidence="15" id="KW-1185">Reference proteome</keyword>
<evidence type="ECO:0000256" key="2">
    <source>
        <dbReference type="ARBA" id="ARBA00022475"/>
    </source>
</evidence>
<keyword evidence="2" id="KW-1003">Cell membrane</keyword>
<feature type="domain" description="PpiC" evidence="13">
    <location>
        <begin position="265"/>
        <end position="364"/>
    </location>
</feature>
<evidence type="ECO:0000256" key="11">
    <source>
        <dbReference type="PROSITE-ProRule" id="PRU00278"/>
    </source>
</evidence>
<evidence type="ECO:0000256" key="10">
    <source>
        <dbReference type="ARBA" id="ARBA00042775"/>
    </source>
</evidence>
<keyword evidence="11" id="KW-0697">Rotamase</keyword>
<feature type="transmembrane region" description="Helical" evidence="12">
    <location>
        <begin position="12"/>
        <end position="34"/>
    </location>
</feature>
<keyword evidence="7" id="KW-0143">Chaperone</keyword>
<dbReference type="Gene3D" id="1.10.4030.10">
    <property type="entry name" value="Porin chaperone SurA, peptide-binding domain"/>
    <property type="match status" value="1"/>
</dbReference>
<evidence type="ECO:0000256" key="7">
    <source>
        <dbReference type="ARBA" id="ARBA00023186"/>
    </source>
</evidence>
<reference evidence="14 15" key="1">
    <citation type="submission" date="2024-05" db="EMBL/GenBank/DDBJ databases">
        <title>Genome Sequence and Characterization of the New Strain Purple Sulfur Bacterium of Genus Thioalkalicoccus.</title>
        <authorList>
            <person name="Bryantseva I.A."/>
            <person name="Kyndt J.A."/>
            <person name="Imhoff J.F."/>
        </authorList>
    </citation>
    <scope>NUCLEOTIDE SEQUENCE [LARGE SCALE GENOMIC DNA]</scope>
    <source>
        <strain evidence="14 15">Um2</strain>
    </source>
</reference>
<sequence>MLQSIREHSRGWIAWAIVILISIPFALWGIHSYYGGGADPVVASVNGVEITRREFDRQYHGTRLMLREQLGAAYSPDLFPDSQLRAEVLESMIREALLLTTSKSLGLRASDQEIRLAIVTNPAFHLDGRFDRDTYERALATRGLIPVQYEEQLRQRLVGTQLERAVFASEFVTDREVTEALRLLGQEREVAFVRVPVADLLDDAQVDDAEIQAYYQANEFLFATPEMVKVEYLLLDEDTVAAVAPPQEEDLRQLYEAEIHRLSEPERRQIRHILVSVPDAAGDVEALETINAARDRILAGEDFGVVAQELSDDPGSRVEGGNLGEMAPGLLDPDFEAVAFSLDEGVLSDPVRTSFGYHLIQVDRITPAQTPSFEELRDELAESAARRHFESLFYDWGERLGTLTFEAGDTLAPAAQDLGLEIQTSDWIPRTGAEGVLGSPRVLAAAFSDEVLRRGLNSDLIEPQRGVLQAIVLRVIDHRDASVRPLPEVRAEIVEALRLERAERLARESASAMIAQLRAGDVGLDDVAGGWSVEAPRLVTRRDSALPDAVRTLAFDLPRPQPDRPTFGMASLAGGDVAVVAVYDVVEKALDDLPDPIRNREAETLTNLIAQSYFEEMLDDIAVRAKIERNLTLASGED</sequence>
<accession>A0ABV4BHQ4</accession>
<dbReference type="PROSITE" id="PS50198">
    <property type="entry name" value="PPIC_PPIASE_2"/>
    <property type="match status" value="1"/>
</dbReference>
<dbReference type="EMBL" id="JBDKXB010000019">
    <property type="protein sequence ID" value="MEY6433314.1"/>
    <property type="molecule type" value="Genomic_DNA"/>
</dbReference>
<proteinExistence type="inferred from homology"/>
<keyword evidence="6 12" id="KW-0472">Membrane</keyword>
<evidence type="ECO:0000313" key="14">
    <source>
        <dbReference type="EMBL" id="MEY6433314.1"/>
    </source>
</evidence>
<protein>
    <recommendedName>
        <fullName evidence="9">Periplasmic chaperone PpiD</fullName>
    </recommendedName>
    <alternativeName>
        <fullName evidence="10">Periplasmic folding chaperone</fullName>
    </alternativeName>
</protein>
<evidence type="ECO:0000313" key="15">
    <source>
        <dbReference type="Proteomes" id="UP001564408"/>
    </source>
</evidence>
<dbReference type="Pfam" id="PF13624">
    <property type="entry name" value="SurA_N_3"/>
    <property type="match status" value="1"/>
</dbReference>
<name>A0ABV4BHQ4_9GAMM</name>
<dbReference type="RefSeq" id="WP_369667700.1">
    <property type="nucleotide sequence ID" value="NZ_JBDKXB010000019.1"/>
</dbReference>
<gene>
    <name evidence="14" type="ORF">ABC977_12965</name>
</gene>
<keyword evidence="4 12" id="KW-0812">Transmembrane</keyword>
<dbReference type="Gene3D" id="3.10.50.40">
    <property type="match status" value="1"/>
</dbReference>
<evidence type="ECO:0000256" key="9">
    <source>
        <dbReference type="ARBA" id="ARBA00040743"/>
    </source>
</evidence>
<keyword evidence="5 12" id="KW-1133">Transmembrane helix</keyword>
<comment type="similarity">
    <text evidence="8">Belongs to the PpiD chaperone family.</text>
</comment>
<comment type="caution">
    <text evidence="14">The sequence shown here is derived from an EMBL/GenBank/DDBJ whole genome shotgun (WGS) entry which is preliminary data.</text>
</comment>
<evidence type="ECO:0000256" key="3">
    <source>
        <dbReference type="ARBA" id="ARBA00022519"/>
    </source>
</evidence>
<dbReference type="Pfam" id="PF00639">
    <property type="entry name" value="Rotamase"/>
    <property type="match status" value="1"/>
</dbReference>
<keyword evidence="11" id="KW-0413">Isomerase</keyword>